<evidence type="ECO:0000259" key="5">
    <source>
        <dbReference type="PROSITE" id="PS50132"/>
    </source>
</evidence>
<evidence type="ECO:0000256" key="2">
    <source>
        <dbReference type="SAM" id="Coils"/>
    </source>
</evidence>
<dbReference type="OrthoDB" id="120967at2759"/>
<dbReference type="Pfam" id="PF00787">
    <property type="entry name" value="PX"/>
    <property type="match status" value="1"/>
</dbReference>
<feature type="domain" description="PXA" evidence="7">
    <location>
        <begin position="122"/>
        <end position="314"/>
    </location>
</feature>
<dbReference type="InterPro" id="IPR003114">
    <property type="entry name" value="Phox_assoc"/>
</dbReference>
<dbReference type="InterPro" id="IPR001683">
    <property type="entry name" value="PX_dom"/>
</dbReference>
<feature type="compositionally biased region" description="Acidic residues" evidence="3">
    <location>
        <begin position="866"/>
        <end position="876"/>
    </location>
</feature>
<dbReference type="InterPro" id="IPR036305">
    <property type="entry name" value="RGS_sf"/>
</dbReference>
<feature type="compositionally biased region" description="Polar residues" evidence="3">
    <location>
        <begin position="1224"/>
        <end position="1237"/>
    </location>
</feature>
<keyword evidence="9" id="KW-1185">Reference proteome</keyword>
<feature type="coiled-coil region" evidence="2">
    <location>
        <begin position="1026"/>
        <end position="1076"/>
    </location>
</feature>
<dbReference type="PANTHER" id="PTHR22775">
    <property type="entry name" value="SORTING NEXIN"/>
    <property type="match status" value="1"/>
</dbReference>
<feature type="compositionally biased region" description="Low complexity" evidence="3">
    <location>
        <begin position="906"/>
        <end position="922"/>
    </location>
</feature>
<evidence type="ECO:0000259" key="6">
    <source>
        <dbReference type="PROSITE" id="PS50195"/>
    </source>
</evidence>
<keyword evidence="4" id="KW-0812">Transmembrane</keyword>
<feature type="compositionally biased region" description="Basic and acidic residues" evidence="3">
    <location>
        <begin position="787"/>
        <end position="797"/>
    </location>
</feature>
<feature type="region of interest" description="Disordered" evidence="3">
    <location>
        <begin position="947"/>
        <end position="972"/>
    </location>
</feature>
<dbReference type="Gene3D" id="1.10.167.10">
    <property type="entry name" value="Regulator of G-protein Signalling 4, domain 2"/>
    <property type="match status" value="1"/>
</dbReference>
<dbReference type="PROSITE" id="PS50132">
    <property type="entry name" value="RGS"/>
    <property type="match status" value="1"/>
</dbReference>
<evidence type="ECO:0000256" key="4">
    <source>
        <dbReference type="SAM" id="Phobius"/>
    </source>
</evidence>
<dbReference type="GO" id="GO:0035091">
    <property type="term" value="F:phosphatidylinositol binding"/>
    <property type="evidence" value="ECO:0007669"/>
    <property type="project" value="InterPro"/>
</dbReference>
<feature type="region of interest" description="Disordered" evidence="3">
    <location>
        <begin position="1206"/>
        <end position="1289"/>
    </location>
</feature>
<evidence type="ECO:0000256" key="3">
    <source>
        <dbReference type="SAM" id="MobiDB-lite"/>
    </source>
</evidence>
<evidence type="ECO:0000313" key="8">
    <source>
        <dbReference type="EMBL" id="KAG2186415.1"/>
    </source>
</evidence>
<dbReference type="SUPFAM" id="SSF140125">
    <property type="entry name" value="Rabenosyn-5 Rab-binding domain-like"/>
    <property type="match status" value="1"/>
</dbReference>
<feature type="compositionally biased region" description="Polar residues" evidence="3">
    <location>
        <begin position="947"/>
        <end position="966"/>
    </location>
</feature>
<dbReference type="Gene3D" id="3.30.1520.10">
    <property type="entry name" value="Phox-like domain"/>
    <property type="match status" value="1"/>
</dbReference>
<dbReference type="SMART" id="SM00312">
    <property type="entry name" value="PX"/>
    <property type="match status" value="1"/>
</dbReference>
<dbReference type="EMBL" id="JAEPQZ010000001">
    <property type="protein sequence ID" value="KAG2186415.1"/>
    <property type="molecule type" value="Genomic_DNA"/>
</dbReference>
<feature type="region of interest" description="Disordered" evidence="3">
    <location>
        <begin position="866"/>
        <end position="926"/>
    </location>
</feature>
<organism evidence="8 9">
    <name type="scientific">Mortierella isabellina</name>
    <name type="common">Filamentous fungus</name>
    <name type="synonym">Umbelopsis isabellina</name>
    <dbReference type="NCBI Taxonomy" id="91625"/>
    <lineage>
        <taxon>Eukaryota</taxon>
        <taxon>Fungi</taxon>
        <taxon>Fungi incertae sedis</taxon>
        <taxon>Mucoromycota</taxon>
        <taxon>Mucoromycotina</taxon>
        <taxon>Umbelopsidomycetes</taxon>
        <taxon>Umbelopsidales</taxon>
        <taxon>Umbelopsidaceae</taxon>
        <taxon>Umbelopsis</taxon>
    </lineage>
</organism>
<dbReference type="PANTHER" id="PTHR22775:SF3">
    <property type="entry name" value="SORTING NEXIN-13"/>
    <property type="match status" value="1"/>
</dbReference>
<dbReference type="SUPFAM" id="SSF48097">
    <property type="entry name" value="Regulator of G-protein signaling, RGS"/>
    <property type="match status" value="1"/>
</dbReference>
<dbReference type="SUPFAM" id="SSF64268">
    <property type="entry name" value="PX domain"/>
    <property type="match status" value="1"/>
</dbReference>
<feature type="compositionally biased region" description="Basic and acidic residues" evidence="3">
    <location>
        <begin position="693"/>
        <end position="723"/>
    </location>
</feature>
<name>A0A8H7Q6F3_MORIS</name>
<dbReference type="InterPro" id="IPR036531">
    <property type="entry name" value="Rbsn_Rab-bd_sf"/>
</dbReference>
<dbReference type="InterPro" id="IPR036871">
    <property type="entry name" value="PX_dom_sf"/>
</dbReference>
<feature type="domain" description="RGS" evidence="5">
    <location>
        <begin position="498"/>
        <end position="633"/>
    </location>
</feature>
<dbReference type="Pfam" id="PF08628">
    <property type="entry name" value="Nexin_C"/>
    <property type="match status" value="1"/>
</dbReference>
<dbReference type="InterPro" id="IPR044926">
    <property type="entry name" value="RGS_subdomain_2"/>
</dbReference>
<dbReference type="Pfam" id="PF00615">
    <property type="entry name" value="RGS"/>
    <property type="match status" value="1"/>
</dbReference>
<evidence type="ECO:0000313" key="9">
    <source>
        <dbReference type="Proteomes" id="UP000654370"/>
    </source>
</evidence>
<feature type="region of interest" description="Disordered" evidence="3">
    <location>
        <begin position="682"/>
        <end position="756"/>
    </location>
</feature>
<evidence type="ECO:0000259" key="7">
    <source>
        <dbReference type="PROSITE" id="PS51207"/>
    </source>
</evidence>
<dbReference type="PROSITE" id="PS51207">
    <property type="entry name" value="PXA"/>
    <property type="match status" value="1"/>
</dbReference>
<dbReference type="Pfam" id="PF02194">
    <property type="entry name" value="PXA"/>
    <property type="match status" value="1"/>
</dbReference>
<gene>
    <name evidence="8" type="ORF">INT43_002853</name>
</gene>
<dbReference type="InterPro" id="IPR016137">
    <property type="entry name" value="RGS"/>
</dbReference>
<keyword evidence="4" id="KW-1133">Transmembrane helix</keyword>
<feature type="domain" description="PX" evidence="6">
    <location>
        <begin position="1085"/>
        <end position="1203"/>
    </location>
</feature>
<feature type="transmembrane region" description="Helical" evidence="4">
    <location>
        <begin position="38"/>
        <end position="65"/>
    </location>
</feature>
<evidence type="ECO:0000256" key="1">
    <source>
        <dbReference type="ARBA" id="ARBA00010883"/>
    </source>
</evidence>
<feature type="compositionally biased region" description="Polar residues" evidence="3">
    <location>
        <begin position="746"/>
        <end position="756"/>
    </location>
</feature>
<dbReference type="Proteomes" id="UP000654370">
    <property type="component" value="Unassembled WGS sequence"/>
</dbReference>
<feature type="transmembrane region" description="Helical" evidence="4">
    <location>
        <begin position="12"/>
        <end position="32"/>
    </location>
</feature>
<dbReference type="SMART" id="SM00315">
    <property type="entry name" value="RGS"/>
    <property type="match status" value="1"/>
</dbReference>
<feature type="compositionally biased region" description="Low complexity" evidence="3">
    <location>
        <begin position="1212"/>
        <end position="1223"/>
    </location>
</feature>
<proteinExistence type="inferred from homology"/>
<dbReference type="InterPro" id="IPR013937">
    <property type="entry name" value="Sorting_nexin_C"/>
</dbReference>
<sequence>MKRSILSVAGRALLALTTLVILFGLCWLVVYLPSTPYYIFGSVVLFWTCLASLLTLNFGLLVIYVNYIIYPSYRRTGTTSHRVRLKAFKPLSFTDAKAWKELMQQRRYEKSRIEVLPIAANSAKISESFDRLIHLVIRDFVSAWFVRISQSSEEVGFPQAVESAIRSAATSMRDRLEKTDLLDVAVNRIIPKITAHISDYRIAEMQMRGKSLERSLTQSDELDLLLASQYRGGKLHPALSATAVSTKISEASYLRRLTDKILPFVLPEKEGRSTAVTVLVREIVSCVVMQPICDMISEPDYWNQTINTQLGKAIREQNMVRKLREVLNRHAEDFETDDIPAMTKSEARAHRKAKSKHSKEPAITNDDLLAALHHTNGEDDYNVDVDDSMLPYDPELESQLGFGLTKKGLRSFEEFLKMIQEEKNLLDVKRIRNDIVTQIRKKRAQIVDREPDEIVNGEKVEDIIKYINRLSVAKNTIGKTTSLRRDHATSISLAQTTSLQDVLSDPSGLSYFMEFMDRRGDMIRLQFWLLVEGFKTSSGSQAGRNDAYLDDVRMVYDMYFAKSSPNRISIPDDVFNELEYVVQNKQRPGEETSGGNINQASNTLAKIQQIVYQDINTRDFPSFRRSDLFFKYLTTYANSNRDATAASRRSLDDIFPNSANSSVVKDEEVPVIRTALPLERASSARPRMAPKWSTEDGDKADSDSEISHDRIMNAKVAHERDKALSLSDQNNTPPNHHYERPKGHSRASSDTSLMSNPNRFQSFGKFLEASNDWLPSSEWYPFRKKRDEMQEGSENKRHSMAGSIQSLETTPEYDEDDNMTSSVGTLDDSDRRAMLMQGEAYRTATVEAVEAEFQSIMDHGELNISEQEDNNTDNDDDILHPLPSTSRSAPVSPQYSSRSPPPQAGRSSPSNLRSRNLSSDLSHASNRTSLLIRPSKYAKASMALPVSNTSASPAWTSASNTKTTSEVAHDEMEVVSPTTISKDIASFVQADANKEEDERSDVHLAPPGDLMLAVKIEKLSDDIEKLRQQESIVDALIKKAEAANKMEELRILQKSKNALIRELHQIEYQKSQYETQEFENVLVPGRTNVSITNSTIGNDSHGDYALYVIEVHQVGYDGNYDSGWVVGRRYSEFYNLHRRLQEKYAIVRTIGFPRKRAILKLQKTFVESRRIALEKYLQQLIKNPDVCKSSELRSFLSQQNIYAPAPEKEDASSSVSNRVFTSSPLQRTGSGDSSNSYRGRAQYNASPASSDIIDDISKPSSSTYVDSADSEQPAFNNGRPRPRHQNSNGFMRHIYKTVAQGIDDMRVGPSMLDLITQQLGQQVMQFTTDPETSLSSEPQLGSESDNVAAAVVSAAASLGLNIQQPETASSATLQSGAAANRFAKLPEAEETIKFADSLCDLFIEMFELREKNNWLRRQAVVIVLQQLFGGTVERKLRETSKTLQGEDMIVFALQKIMDSLWPDGVRAGPKEARNAATQAKERDEANRKLSTWLPGNMVGRQNARKGARRLFTVLQNKRLNQQLLYTILDEIFMAIFPELEDI</sequence>
<reference evidence="8" key="1">
    <citation type="submission" date="2020-12" db="EMBL/GenBank/DDBJ databases">
        <title>Metabolic potential, ecology and presence of endohyphal bacteria is reflected in genomic diversity of Mucoromycotina.</title>
        <authorList>
            <person name="Muszewska A."/>
            <person name="Okrasinska A."/>
            <person name="Steczkiewicz K."/>
            <person name="Drgas O."/>
            <person name="Orlowska M."/>
            <person name="Perlinska-Lenart U."/>
            <person name="Aleksandrzak-Piekarczyk T."/>
            <person name="Szatraj K."/>
            <person name="Zielenkiewicz U."/>
            <person name="Pilsyk S."/>
            <person name="Malc E."/>
            <person name="Mieczkowski P."/>
            <person name="Kruszewska J.S."/>
            <person name="Biernat P."/>
            <person name="Pawlowska J."/>
        </authorList>
    </citation>
    <scope>NUCLEOTIDE SEQUENCE</scope>
    <source>
        <strain evidence="8">WA0000067209</strain>
    </source>
</reference>
<keyword evidence="4" id="KW-0472">Membrane</keyword>
<accession>A0A8H7Q6F3</accession>
<comment type="similarity">
    <text evidence="1">Belongs to the sorting nexin family.</text>
</comment>
<comment type="caution">
    <text evidence="8">The sequence shown here is derived from an EMBL/GenBank/DDBJ whole genome shotgun (WGS) entry which is preliminary data.</text>
</comment>
<dbReference type="SMART" id="SM00313">
    <property type="entry name" value="PXA"/>
    <property type="match status" value="1"/>
</dbReference>
<protein>
    <submittedName>
        <fullName evidence="8">Uncharacterized protein</fullName>
    </submittedName>
</protein>
<keyword evidence="2" id="KW-0175">Coiled coil</keyword>
<feature type="region of interest" description="Disordered" evidence="3">
    <location>
        <begin position="787"/>
        <end position="830"/>
    </location>
</feature>
<dbReference type="PROSITE" id="PS50195">
    <property type="entry name" value="PX"/>
    <property type="match status" value="1"/>
</dbReference>